<dbReference type="EMBL" id="JAUJEB010000007">
    <property type="protein sequence ID" value="MDN5215564.1"/>
    <property type="molecule type" value="Genomic_DNA"/>
</dbReference>
<accession>A0ABT8LCQ1</accession>
<sequence length="120" mass="13633">MHNCFYYGYEIAAKISARLSKISEQITWLDHAAKDENGDDIIYTICAEATKVFDTIEDLSGEIFVDWHKALDLYADKILDHLLKGRKPTIVQLISMAAHSIENTIPDTSEKREPLNPTTH</sequence>
<dbReference type="Proteomes" id="UP001172083">
    <property type="component" value="Unassembled WGS sequence"/>
</dbReference>
<dbReference type="RefSeq" id="WP_346760903.1">
    <property type="nucleotide sequence ID" value="NZ_JAUJEB010000007.1"/>
</dbReference>
<reference evidence="1" key="1">
    <citation type="submission" date="2023-06" db="EMBL/GenBank/DDBJ databases">
        <title>Genomic of Agaribacillus aureum.</title>
        <authorList>
            <person name="Wang G."/>
        </authorList>
    </citation>
    <scope>NUCLEOTIDE SEQUENCE</scope>
    <source>
        <strain evidence="1">BMA12</strain>
    </source>
</reference>
<gene>
    <name evidence="1" type="ORF">QQ020_26035</name>
</gene>
<organism evidence="1 2">
    <name type="scientific">Agaribacillus aureus</name>
    <dbReference type="NCBI Taxonomy" id="3051825"/>
    <lineage>
        <taxon>Bacteria</taxon>
        <taxon>Pseudomonadati</taxon>
        <taxon>Bacteroidota</taxon>
        <taxon>Cytophagia</taxon>
        <taxon>Cytophagales</taxon>
        <taxon>Splendidivirgaceae</taxon>
        <taxon>Agaribacillus</taxon>
    </lineage>
</organism>
<comment type="caution">
    <text evidence="1">The sequence shown here is derived from an EMBL/GenBank/DDBJ whole genome shotgun (WGS) entry which is preliminary data.</text>
</comment>
<protein>
    <submittedName>
        <fullName evidence="1">Uncharacterized protein</fullName>
    </submittedName>
</protein>
<keyword evidence="2" id="KW-1185">Reference proteome</keyword>
<evidence type="ECO:0000313" key="1">
    <source>
        <dbReference type="EMBL" id="MDN5215564.1"/>
    </source>
</evidence>
<evidence type="ECO:0000313" key="2">
    <source>
        <dbReference type="Proteomes" id="UP001172083"/>
    </source>
</evidence>
<proteinExistence type="predicted"/>
<name>A0ABT8LCQ1_9BACT</name>